<name>A0A9J9GEG1_ENT38</name>
<dbReference type="KEGG" id="ent:Ent638_0468"/>
<proteinExistence type="predicted"/>
<reference evidence="2" key="1">
    <citation type="journal article" date="2010" name="PLoS Genet.">
        <title>Genome sequence of the plant growth promoting endophytic bacterium Enterobacter sp. 638.</title>
        <authorList>
            <person name="Taghavi S."/>
            <person name="van der Lelie D."/>
            <person name="Hoffman A."/>
            <person name="Zhang Y.B."/>
            <person name="Walla M.D."/>
            <person name="Vangronsveld J."/>
            <person name="Newman L."/>
            <person name="Monchy S."/>
        </authorList>
    </citation>
    <scope>NUCLEOTIDE SEQUENCE [LARGE SCALE GENOMIC DNA]</scope>
    <source>
        <strain evidence="2">638</strain>
    </source>
</reference>
<dbReference type="Proteomes" id="UP000000230">
    <property type="component" value="Chromosome"/>
</dbReference>
<dbReference type="RefSeq" id="WP_012015881.1">
    <property type="nucleotide sequence ID" value="NC_009436.1"/>
</dbReference>
<dbReference type="AlphaFoldDB" id="A0A9J9GEG1"/>
<dbReference type="OrthoDB" id="8907813at2"/>
<protein>
    <submittedName>
        <fullName evidence="1">Uncharacterized protein</fullName>
    </submittedName>
</protein>
<evidence type="ECO:0000313" key="2">
    <source>
        <dbReference type="Proteomes" id="UP000000230"/>
    </source>
</evidence>
<sequence length="318" mass="36533">MIEFKSLSSTPNETICNSHYYCDYIELLALVDCDDGVSFSDVYDRFLEDEKIADIGTENNGHTSEIWNSRINNWFSEVNSRATHYGDYYPFSFDGVRVKKKDNIEHIQYIYICLLLSSLLKYLDGYHQVTTIFEKLSYYALKKYLPQDAEVHVFGVSSDRSSKYIGSLESKFTLLASDLGLTRSVRANIFRPGDNGDGGIDIVAWIPFKDDPNLERKQIFLGQSASGKNWSNKQASVDRVKNFLADLPDNAQNILFVPFDFRDADRNFCQNDEITASLIFDRHRIIRLIDIDDINNDILSSSFQEVINYALTFEEDIV</sequence>
<accession>A0A9J9GEG1</accession>
<evidence type="ECO:0000313" key="1">
    <source>
        <dbReference type="EMBL" id="ABP59156.1"/>
    </source>
</evidence>
<dbReference type="EMBL" id="CP000653">
    <property type="protein sequence ID" value="ABP59156.1"/>
    <property type="molecule type" value="Genomic_DNA"/>
</dbReference>
<gene>
    <name evidence="1" type="ordered locus">Ent638_0468</name>
</gene>
<keyword evidence="2" id="KW-1185">Reference proteome</keyword>
<organism evidence="1 2">
    <name type="scientific">Enterobacter sp. (strain 638)</name>
    <dbReference type="NCBI Taxonomy" id="399742"/>
    <lineage>
        <taxon>Bacteria</taxon>
        <taxon>Pseudomonadati</taxon>
        <taxon>Pseudomonadota</taxon>
        <taxon>Gammaproteobacteria</taxon>
        <taxon>Enterobacterales</taxon>
        <taxon>Enterobacteriaceae</taxon>
        <taxon>Enterobacter</taxon>
    </lineage>
</organism>